<keyword evidence="2" id="KW-0812">Transmembrane</keyword>
<comment type="caution">
    <text evidence="3">The sequence shown here is derived from an EMBL/GenBank/DDBJ whole genome shotgun (WGS) entry which is preliminary data.</text>
</comment>
<feature type="region of interest" description="Disordered" evidence="1">
    <location>
        <begin position="880"/>
        <end position="930"/>
    </location>
</feature>
<feature type="region of interest" description="Disordered" evidence="1">
    <location>
        <begin position="1691"/>
        <end position="1712"/>
    </location>
</feature>
<feature type="compositionally biased region" description="Polar residues" evidence="1">
    <location>
        <begin position="585"/>
        <end position="595"/>
    </location>
</feature>
<feature type="transmembrane region" description="Helical" evidence="2">
    <location>
        <begin position="12"/>
        <end position="35"/>
    </location>
</feature>
<dbReference type="Proteomes" id="UP001583172">
    <property type="component" value="Unassembled WGS sequence"/>
</dbReference>
<feature type="compositionally biased region" description="Pro residues" evidence="1">
    <location>
        <begin position="1244"/>
        <end position="1253"/>
    </location>
</feature>
<feature type="region of interest" description="Disordered" evidence="1">
    <location>
        <begin position="679"/>
        <end position="715"/>
    </location>
</feature>
<gene>
    <name evidence="3" type="ORF">VTJ49DRAFT_5710</name>
</gene>
<keyword evidence="4" id="KW-1185">Reference proteome</keyword>
<feature type="compositionally biased region" description="Polar residues" evidence="1">
    <location>
        <begin position="1493"/>
        <end position="1505"/>
    </location>
</feature>
<feature type="transmembrane region" description="Helical" evidence="2">
    <location>
        <begin position="47"/>
        <end position="69"/>
    </location>
</feature>
<feature type="compositionally biased region" description="Acidic residues" evidence="1">
    <location>
        <begin position="1401"/>
        <end position="1421"/>
    </location>
</feature>
<keyword evidence="2" id="KW-0472">Membrane</keyword>
<protein>
    <submittedName>
        <fullName evidence="3">Uncharacterized protein</fullName>
    </submittedName>
</protein>
<organism evidence="3 4">
    <name type="scientific">Humicola insolens</name>
    <name type="common">Soft-rot fungus</name>
    <dbReference type="NCBI Taxonomy" id="85995"/>
    <lineage>
        <taxon>Eukaryota</taxon>
        <taxon>Fungi</taxon>
        <taxon>Dikarya</taxon>
        <taxon>Ascomycota</taxon>
        <taxon>Pezizomycotina</taxon>
        <taxon>Sordariomycetes</taxon>
        <taxon>Sordariomycetidae</taxon>
        <taxon>Sordariales</taxon>
        <taxon>Chaetomiaceae</taxon>
        <taxon>Mycothermus</taxon>
    </lineage>
</organism>
<feature type="compositionally biased region" description="Polar residues" evidence="1">
    <location>
        <begin position="1209"/>
        <end position="1219"/>
    </location>
</feature>
<feature type="compositionally biased region" description="Pro residues" evidence="1">
    <location>
        <begin position="497"/>
        <end position="506"/>
    </location>
</feature>
<feature type="region of interest" description="Disordered" evidence="1">
    <location>
        <begin position="242"/>
        <end position="275"/>
    </location>
</feature>
<feature type="compositionally biased region" description="Polar residues" evidence="1">
    <location>
        <begin position="452"/>
        <end position="486"/>
    </location>
</feature>
<evidence type="ECO:0000313" key="4">
    <source>
        <dbReference type="Proteomes" id="UP001583172"/>
    </source>
</evidence>
<feature type="compositionally biased region" description="Polar residues" evidence="1">
    <location>
        <begin position="1388"/>
        <end position="1399"/>
    </location>
</feature>
<evidence type="ECO:0000256" key="1">
    <source>
        <dbReference type="SAM" id="MobiDB-lite"/>
    </source>
</evidence>
<feature type="region of interest" description="Disordered" evidence="1">
    <location>
        <begin position="399"/>
        <end position="539"/>
    </location>
</feature>
<feature type="compositionally biased region" description="Acidic residues" evidence="1">
    <location>
        <begin position="1343"/>
        <end position="1373"/>
    </location>
</feature>
<feature type="region of interest" description="Disordered" evidence="1">
    <location>
        <begin position="1112"/>
        <end position="1139"/>
    </location>
</feature>
<feature type="region of interest" description="Disordered" evidence="1">
    <location>
        <begin position="1003"/>
        <end position="1022"/>
    </location>
</feature>
<evidence type="ECO:0000313" key="3">
    <source>
        <dbReference type="EMBL" id="KAL1842232.1"/>
    </source>
</evidence>
<keyword evidence="2" id="KW-1133">Transmembrane helix</keyword>
<proteinExistence type="predicted"/>
<feature type="transmembrane region" description="Helical" evidence="2">
    <location>
        <begin position="218"/>
        <end position="238"/>
    </location>
</feature>
<evidence type="ECO:0000256" key="2">
    <source>
        <dbReference type="SAM" id="Phobius"/>
    </source>
</evidence>
<sequence>MAVEGATQALVAAFFFSGIVLNAASAAIVLYFKGYGLATLFRDSQRLVLVLFLVSAALWAQIDFVSLLLDVSTSSMPCQIGIIFSTVFDQLARFSIEQFLLWAFHNHNGAKLSVMQMAAQALVLARFAAGAVFAGFTRPQTDDFCVATTSALPVGIAVAGLDGVIVLLLLIQAKSSGAPAGDRAWALMAVLLGLGFWTGTSVPLFLGMTSLAFATRTALPAAGLLAVIVSVTAGAGVLNVSRTTTSRPPEAPSPRRFNISRDISTSSTDAPPSRYEDLKEAAIRSSTAFVNPREAPRAKDETTVMSTSDLARRLDRLTSPAQKRNVTGGKFAISNPILQENSEQNPLKKIAVVDLQAAAATERERRAKMQEEEVRAANRPPRPTVGMAPEEVMKRAVSVKRKEVASVSGRESMFPGALKPEEPAVALTTSAKLSPGAEEARRRSPRLVPQEETVQPRQKSPTQSVESASSQQTVPRPNRPLTTTQPLLKPDIRPSRTLPPSPPQPRQEPAKTPLQRRPTIGLPSNPRAKSVKVPDESGSQHRTVLFLNNIEYDDPLFVEAIVKTAGNPVGKRPPPAETPGTATAHENQPARSASVLNRPRPIPRKPAHSPAEMSPALRHRRSRSGGSIIGRKSVLTSTAGSPTRLPPLPSLPKTTGLPTRPQPNDTKSMTFEEKVTLLFPAPPSGNASKRRSSSVPEIPPIPVSYFEAPTPTNRTTKTSFRADSMLEVDEIPRLPGKPALDARNEAMNAWVNAFDETAAAAADTKRRSSGVFPVPGRASAWTETTSTEDDSMTNWSTVNSPQIAVAAPVLQGLAPASIRMPPRQVTKETKSTQSSLPDTRSMVSLPIMLDTSTQSVAETQPVEASAFQALTAQATVVETKSAAEEPAAKPQPATPEMPTWHRRVGDECPTFSDRKENRRSKKMTPPAPLPLHRISTKKILAIQVEPSPLESPGQAIQQIQAQLKNLDNIGQGSPGSAARRQALLEDLEREMGLQAEHWQEIKHDMGRDSMSSVPTASSTAINSRHASVASTINFLQGDSNPQSLGADRRASFLTRIRNNAHLEVPRASNRDSGSPQLSKWQKRLTEAQMDYMDAKLLLRQSNVNFMQLSRAQLASPTPPESDNSDQEPSPVPSLPKEAPVEKAALVQPKAWLWTPPSKEVATSKNLLWTPPPQRAIQVEVVLPALSVRLPQRKGLPPLKIQSSQLWRKPYNTANNSSTGLWRPRWASAAPPAQSVTRTPSKSRPAPPQKPPRPVTQRPPRRSRRITALPDILESPEPLPNKRGTLGIFQFPWGEKSDTATIPVPPPRQSTFMAMPGTMTTGGPVPVMPLARPTESYSSSFFDAYDDEEEDSDEIRMDSDEEGSEEDDDFDETTLWEIASLLKTDAVPSRQSLIGPSGSSEVVDDYMDNESSDSADEEEEPSQESIVIAFAEPRELLQDKRETETVTVVMEEVPATKLTPPPAPRVGLPANPKASLNRQVTPAVAKEQAPKPVQTKQSTGLWTPLSQPEKPAQQGGLFQLGSKQSPAIGSLEEPAAKFMPRSTRPVVKQPLEQLTSSNLWTPGNVVSKVEKNWILGAQPQRSTGLWTPPSQPEKPQQGGLFKPGSRQSPSTGSLEEPAAKFMPRTSRPAVVEKPLEQLTTSSLWTPGNAAPKAEKNWIFGAKAVKKQGSGLWNPVEKVVVPPTGGLFMPGAVRRADEKRGSEEEPAAKYMTRKPRAVEEKPLERLASSNLWEGRTAKRNSLNWILGRRAGSGSPGPGAGCSCPELAVLRACASPPRSRLPST</sequence>
<feature type="compositionally biased region" description="Low complexity" evidence="1">
    <location>
        <begin position="1221"/>
        <end position="1232"/>
    </location>
</feature>
<feature type="region of interest" description="Disordered" evidence="1">
    <location>
        <begin position="566"/>
        <end position="667"/>
    </location>
</feature>
<feature type="compositionally biased region" description="Polar residues" evidence="1">
    <location>
        <begin position="1009"/>
        <end position="1022"/>
    </location>
</feature>
<feature type="region of interest" description="Disordered" evidence="1">
    <location>
        <begin position="1451"/>
        <end position="1521"/>
    </location>
</feature>
<feature type="region of interest" description="Disordered" evidence="1">
    <location>
        <begin position="1209"/>
        <end position="1283"/>
    </location>
</feature>
<accession>A0ABR3VK63</accession>
<reference evidence="3 4" key="1">
    <citation type="journal article" date="2024" name="Commun. Biol.">
        <title>Comparative genomic analysis of thermophilic fungi reveals convergent evolutionary adaptations and gene losses.</title>
        <authorList>
            <person name="Steindorff A.S."/>
            <person name="Aguilar-Pontes M.V."/>
            <person name="Robinson A.J."/>
            <person name="Andreopoulos B."/>
            <person name="LaButti K."/>
            <person name="Kuo A."/>
            <person name="Mondo S."/>
            <person name="Riley R."/>
            <person name="Otillar R."/>
            <person name="Haridas S."/>
            <person name="Lipzen A."/>
            <person name="Grimwood J."/>
            <person name="Schmutz J."/>
            <person name="Clum A."/>
            <person name="Reid I.D."/>
            <person name="Moisan M.C."/>
            <person name="Butler G."/>
            <person name="Nguyen T.T.M."/>
            <person name="Dewar K."/>
            <person name="Conant G."/>
            <person name="Drula E."/>
            <person name="Henrissat B."/>
            <person name="Hansel C."/>
            <person name="Singer S."/>
            <person name="Hutchinson M.I."/>
            <person name="de Vries R.P."/>
            <person name="Natvig D.O."/>
            <person name="Powell A.J."/>
            <person name="Tsang A."/>
            <person name="Grigoriev I.V."/>
        </authorList>
    </citation>
    <scope>NUCLEOTIDE SEQUENCE [LARGE SCALE GENOMIC DNA]</scope>
    <source>
        <strain evidence="3 4">CBS 620.91</strain>
    </source>
</reference>
<feature type="transmembrane region" description="Helical" evidence="2">
    <location>
        <begin position="117"/>
        <end position="137"/>
    </location>
</feature>
<dbReference type="EMBL" id="JAZGSY010000049">
    <property type="protein sequence ID" value="KAL1842232.1"/>
    <property type="molecule type" value="Genomic_DNA"/>
</dbReference>
<feature type="compositionally biased region" description="Basic and acidic residues" evidence="1">
    <location>
        <begin position="1692"/>
        <end position="1705"/>
    </location>
</feature>
<feature type="compositionally biased region" description="Polar residues" evidence="1">
    <location>
        <begin position="261"/>
        <end position="270"/>
    </location>
</feature>
<feature type="transmembrane region" description="Helical" evidence="2">
    <location>
        <begin position="184"/>
        <end position="206"/>
    </location>
</feature>
<name>A0ABR3VK63_HUMIN</name>
<feature type="region of interest" description="Disordered" evidence="1">
    <location>
        <begin position="1343"/>
        <end position="1423"/>
    </location>
</feature>
<feature type="region of interest" description="Disordered" evidence="1">
    <location>
        <begin position="1578"/>
        <end position="1633"/>
    </location>
</feature>
<feature type="transmembrane region" description="Helical" evidence="2">
    <location>
        <begin position="144"/>
        <end position="172"/>
    </location>
</feature>